<dbReference type="InterPro" id="IPR015421">
    <property type="entry name" value="PyrdxlP-dep_Trfase_major"/>
</dbReference>
<dbReference type="InterPro" id="IPR015424">
    <property type="entry name" value="PyrdxlP-dep_Trfase"/>
</dbReference>
<accession>A0A1Y6BPR7</accession>
<keyword evidence="4 5" id="KW-0663">Pyridoxal phosphate</keyword>
<dbReference type="PANTHER" id="PTHR43094:SF1">
    <property type="entry name" value="AMINOTRANSFERASE CLASS-III"/>
    <property type="match status" value="1"/>
</dbReference>
<protein>
    <submittedName>
        <fullName evidence="6">Adenosylmethionine-8-amino-7-oxononanoate aminotransferase</fullName>
    </submittedName>
</protein>
<evidence type="ECO:0000313" key="7">
    <source>
        <dbReference type="Proteomes" id="UP000192917"/>
    </source>
</evidence>
<dbReference type="PANTHER" id="PTHR43094">
    <property type="entry name" value="AMINOTRANSFERASE"/>
    <property type="match status" value="1"/>
</dbReference>
<dbReference type="PIRSF" id="PIRSF000521">
    <property type="entry name" value="Transaminase_4ab_Lys_Orn"/>
    <property type="match status" value="1"/>
</dbReference>
<gene>
    <name evidence="6" type="ORF">SAMN05428998_105188</name>
</gene>
<dbReference type="FunFam" id="3.40.640.10:FF:000014">
    <property type="entry name" value="Adenosylmethionine-8-amino-7-oxononanoate aminotransferase, probable"/>
    <property type="match status" value="1"/>
</dbReference>
<dbReference type="NCBIfam" id="NF005447">
    <property type="entry name" value="PRK07036.1"/>
    <property type="match status" value="1"/>
</dbReference>
<evidence type="ECO:0000256" key="4">
    <source>
        <dbReference type="ARBA" id="ARBA00022898"/>
    </source>
</evidence>
<dbReference type="EMBL" id="FWZX01000005">
    <property type="protein sequence ID" value="SMF13707.1"/>
    <property type="molecule type" value="Genomic_DNA"/>
</dbReference>
<evidence type="ECO:0000256" key="3">
    <source>
        <dbReference type="ARBA" id="ARBA00022679"/>
    </source>
</evidence>
<sequence length="484" mass="52827">MAETFADTADRPGRPPEDAAAPLGANAVAELEALATRHLVQPWESLEHLGQEARTLLTGAEGVYVRDARGNRLIDGPAGMWCMQVGYGRRAIAEAMAEQAMSMAYNSPWYSTSPVAAELAARIAEMTPGDLDHVFFTTGGSTAVDSALRFVQFFNNYLGRPEKKIILSRGGAYHGSTYLSASCSGKERDKVYLDFAKDLVVHLSAPNPYRRPEGMSVEGFCDFLIEEMEAKILELGPERVAAFIAEPILASGGVLMPPPGYHRRAQALCRKYDILTISDEVVTAFGRLGHWFASEAVFGITPDIVTFAKGVTSGYVPLGGFAISRAVVEQVAGPENKGSVYSNGYTYSGHPVSCAAALANIRIIEQEGLLEHVREIAPYFQARLRELEALPLVGEVRGLGLMACVDCVADKQSKNPLALDKEVGGRIDAHCQELGLVVRPIYNMCVMSPPLIIEKPEIDRLVEILRQGIERTQDDLEREGLWRR</sequence>
<dbReference type="SUPFAM" id="SSF53383">
    <property type="entry name" value="PLP-dependent transferases"/>
    <property type="match status" value="1"/>
</dbReference>
<dbReference type="Pfam" id="PF00202">
    <property type="entry name" value="Aminotran_3"/>
    <property type="match status" value="1"/>
</dbReference>
<name>A0A1Y6BPR7_9PROT</name>
<dbReference type="AlphaFoldDB" id="A0A1Y6BPR7"/>
<evidence type="ECO:0000256" key="5">
    <source>
        <dbReference type="RuleBase" id="RU003560"/>
    </source>
</evidence>
<keyword evidence="7" id="KW-1185">Reference proteome</keyword>
<dbReference type="RefSeq" id="WP_085122201.1">
    <property type="nucleotide sequence ID" value="NZ_FWZX01000005.1"/>
</dbReference>
<dbReference type="GO" id="GO:0008483">
    <property type="term" value="F:transaminase activity"/>
    <property type="evidence" value="ECO:0007669"/>
    <property type="project" value="UniProtKB-KW"/>
</dbReference>
<dbReference type="Proteomes" id="UP000192917">
    <property type="component" value="Unassembled WGS sequence"/>
</dbReference>
<evidence type="ECO:0000313" key="6">
    <source>
        <dbReference type="EMBL" id="SMF13707.1"/>
    </source>
</evidence>
<reference evidence="6 7" key="1">
    <citation type="submission" date="2017-04" db="EMBL/GenBank/DDBJ databases">
        <authorList>
            <person name="Afonso C.L."/>
            <person name="Miller P.J."/>
            <person name="Scott M.A."/>
            <person name="Spackman E."/>
            <person name="Goraichik I."/>
            <person name="Dimitrov K.M."/>
            <person name="Suarez D.L."/>
            <person name="Swayne D.E."/>
        </authorList>
    </citation>
    <scope>NUCLEOTIDE SEQUENCE [LARGE SCALE GENOMIC DNA]</scope>
    <source>
        <strain evidence="6 7">USBA 355</strain>
    </source>
</reference>
<dbReference type="InterPro" id="IPR005814">
    <property type="entry name" value="Aminotrans_3"/>
</dbReference>
<dbReference type="Gene3D" id="3.90.1150.10">
    <property type="entry name" value="Aspartate Aminotransferase, domain 1"/>
    <property type="match status" value="1"/>
</dbReference>
<proteinExistence type="inferred from homology"/>
<keyword evidence="2 6" id="KW-0032">Aminotransferase</keyword>
<comment type="similarity">
    <text evidence="1 5">Belongs to the class-III pyridoxal-phosphate-dependent aminotransferase family.</text>
</comment>
<dbReference type="InterPro" id="IPR015422">
    <property type="entry name" value="PyrdxlP-dep_Trfase_small"/>
</dbReference>
<keyword evidence="3 6" id="KW-0808">Transferase</keyword>
<dbReference type="STRING" id="560819.SAMN05428998_105188"/>
<evidence type="ECO:0000256" key="2">
    <source>
        <dbReference type="ARBA" id="ARBA00022576"/>
    </source>
</evidence>
<organism evidence="6 7">
    <name type="scientific">Tistlia consotensis USBA 355</name>
    <dbReference type="NCBI Taxonomy" id="560819"/>
    <lineage>
        <taxon>Bacteria</taxon>
        <taxon>Pseudomonadati</taxon>
        <taxon>Pseudomonadota</taxon>
        <taxon>Alphaproteobacteria</taxon>
        <taxon>Rhodospirillales</taxon>
        <taxon>Rhodovibrionaceae</taxon>
        <taxon>Tistlia</taxon>
    </lineage>
</organism>
<evidence type="ECO:0000256" key="1">
    <source>
        <dbReference type="ARBA" id="ARBA00008954"/>
    </source>
</evidence>
<dbReference type="CDD" id="cd00610">
    <property type="entry name" value="OAT_like"/>
    <property type="match status" value="1"/>
</dbReference>
<dbReference type="GO" id="GO:0030170">
    <property type="term" value="F:pyridoxal phosphate binding"/>
    <property type="evidence" value="ECO:0007669"/>
    <property type="project" value="InterPro"/>
</dbReference>
<dbReference type="Gene3D" id="3.40.640.10">
    <property type="entry name" value="Type I PLP-dependent aspartate aminotransferase-like (Major domain)"/>
    <property type="match status" value="1"/>
</dbReference>